<name>A0ABV0Q9F1_9TELE</name>
<dbReference type="InterPro" id="IPR016024">
    <property type="entry name" value="ARM-type_fold"/>
</dbReference>
<dbReference type="InterPro" id="IPR039921">
    <property type="entry name" value="Inscuteable"/>
</dbReference>
<sequence>MPDLQVDGILCLADILTDESSVEAARAEAAAVVAQITSPHHTSTQHLASFLESMHDIVTALIKLCESASCGEVFLLASAALANITFFDSMACEILLQLNAIHILLQACKDRQRVDTPYSKDQVVTILANLSVLEPCASEVLQEQGVERLLLLLGENPSSPNPSEVAACERVQQKAAVTLARLSRDPDVAQTAIQLKAVPRLIELCRSPAERNNSDSVLVACLVGVTDGCFYTCLSFCVFFQNSE</sequence>
<accession>A0ABV0Q9F1</accession>
<dbReference type="Pfam" id="PF19427">
    <property type="entry name" value="Insc_C"/>
    <property type="match status" value="1"/>
</dbReference>
<evidence type="ECO:0000313" key="2">
    <source>
        <dbReference type="EMBL" id="MEQ2192436.1"/>
    </source>
</evidence>
<dbReference type="Gene3D" id="1.25.10.10">
    <property type="entry name" value="Leucine-rich Repeat Variant"/>
    <property type="match status" value="1"/>
</dbReference>
<gene>
    <name evidence="2" type="ORF">XENOCAPTIV_011607</name>
</gene>
<evidence type="ECO:0000313" key="3">
    <source>
        <dbReference type="Proteomes" id="UP001434883"/>
    </source>
</evidence>
<feature type="domain" description="Protein inscuteable homologue C-terminal" evidence="1">
    <location>
        <begin position="5"/>
        <end position="225"/>
    </location>
</feature>
<comment type="caution">
    <text evidence="2">The sequence shown here is derived from an EMBL/GenBank/DDBJ whole genome shotgun (WGS) entry which is preliminary data.</text>
</comment>
<organism evidence="2 3">
    <name type="scientific">Xenoophorus captivus</name>
    <dbReference type="NCBI Taxonomy" id="1517983"/>
    <lineage>
        <taxon>Eukaryota</taxon>
        <taxon>Metazoa</taxon>
        <taxon>Chordata</taxon>
        <taxon>Craniata</taxon>
        <taxon>Vertebrata</taxon>
        <taxon>Euteleostomi</taxon>
        <taxon>Actinopterygii</taxon>
        <taxon>Neopterygii</taxon>
        <taxon>Teleostei</taxon>
        <taxon>Neoteleostei</taxon>
        <taxon>Acanthomorphata</taxon>
        <taxon>Ovalentaria</taxon>
        <taxon>Atherinomorphae</taxon>
        <taxon>Cyprinodontiformes</taxon>
        <taxon>Goodeidae</taxon>
        <taxon>Xenoophorus</taxon>
    </lineage>
</organism>
<dbReference type="PANTHER" id="PTHR21386">
    <property type="entry name" value="INSCUTEABLE"/>
    <property type="match status" value="1"/>
</dbReference>
<protein>
    <recommendedName>
        <fullName evidence="1">Protein inscuteable homologue C-terminal domain-containing protein</fullName>
    </recommendedName>
</protein>
<evidence type="ECO:0000259" key="1">
    <source>
        <dbReference type="Pfam" id="PF19427"/>
    </source>
</evidence>
<reference evidence="2 3" key="1">
    <citation type="submission" date="2021-06" db="EMBL/GenBank/DDBJ databases">
        <authorList>
            <person name="Palmer J.M."/>
        </authorList>
    </citation>
    <scope>NUCLEOTIDE SEQUENCE [LARGE SCALE GENOMIC DNA]</scope>
    <source>
        <strain evidence="2 3">XC_2019</strain>
        <tissue evidence="2">Muscle</tissue>
    </source>
</reference>
<dbReference type="Proteomes" id="UP001434883">
    <property type="component" value="Unassembled WGS sequence"/>
</dbReference>
<dbReference type="SUPFAM" id="SSF48371">
    <property type="entry name" value="ARM repeat"/>
    <property type="match status" value="1"/>
</dbReference>
<dbReference type="EMBL" id="JAHRIN010002474">
    <property type="protein sequence ID" value="MEQ2192436.1"/>
    <property type="molecule type" value="Genomic_DNA"/>
</dbReference>
<keyword evidence="3" id="KW-1185">Reference proteome</keyword>
<proteinExistence type="predicted"/>
<dbReference type="InterPro" id="IPR045789">
    <property type="entry name" value="Insc_C"/>
</dbReference>
<dbReference type="InterPro" id="IPR011989">
    <property type="entry name" value="ARM-like"/>
</dbReference>
<dbReference type="PANTHER" id="PTHR21386:SF0">
    <property type="entry name" value="PROTEIN INSCUTEABLE HOMOLOG"/>
    <property type="match status" value="1"/>
</dbReference>